<protein>
    <submittedName>
        <fullName evidence="1">Uncharacterized protein</fullName>
    </submittedName>
</protein>
<organism evidence="1 2">
    <name type="scientific">Adineta ricciae</name>
    <name type="common">Rotifer</name>
    <dbReference type="NCBI Taxonomy" id="249248"/>
    <lineage>
        <taxon>Eukaryota</taxon>
        <taxon>Metazoa</taxon>
        <taxon>Spiralia</taxon>
        <taxon>Gnathifera</taxon>
        <taxon>Rotifera</taxon>
        <taxon>Eurotatoria</taxon>
        <taxon>Bdelloidea</taxon>
        <taxon>Adinetida</taxon>
        <taxon>Adinetidae</taxon>
        <taxon>Adineta</taxon>
    </lineage>
</organism>
<proteinExistence type="predicted"/>
<evidence type="ECO:0000313" key="2">
    <source>
        <dbReference type="Proteomes" id="UP000663828"/>
    </source>
</evidence>
<accession>A0A816HNF3</accession>
<dbReference type="Proteomes" id="UP000663828">
    <property type="component" value="Unassembled WGS sequence"/>
</dbReference>
<name>A0A816HNF3_ADIRI</name>
<comment type="caution">
    <text evidence="1">The sequence shown here is derived from an EMBL/GenBank/DDBJ whole genome shotgun (WGS) entry which is preliminary data.</text>
</comment>
<keyword evidence="2" id="KW-1185">Reference proteome</keyword>
<gene>
    <name evidence="1" type="ORF">XAT740_LOCUS63399</name>
</gene>
<sequence>IQCGNGVITISGGGISCAGK</sequence>
<reference evidence="1" key="1">
    <citation type="submission" date="2021-02" db="EMBL/GenBank/DDBJ databases">
        <authorList>
            <person name="Nowell W R."/>
        </authorList>
    </citation>
    <scope>NUCLEOTIDE SEQUENCE</scope>
</reference>
<evidence type="ECO:0000313" key="1">
    <source>
        <dbReference type="EMBL" id="CAF1689657.1"/>
    </source>
</evidence>
<dbReference type="AlphaFoldDB" id="A0A816HNF3"/>
<dbReference type="EMBL" id="CAJNOR010019498">
    <property type="protein sequence ID" value="CAF1689657.1"/>
    <property type="molecule type" value="Genomic_DNA"/>
</dbReference>
<feature type="non-terminal residue" evidence="1">
    <location>
        <position position="1"/>
    </location>
</feature>